<evidence type="ECO:0000313" key="3">
    <source>
        <dbReference type="Proteomes" id="UP001183648"/>
    </source>
</evidence>
<evidence type="ECO:0000313" key="2">
    <source>
        <dbReference type="EMBL" id="MDR7362535.1"/>
    </source>
</evidence>
<dbReference type="Proteomes" id="UP001183648">
    <property type="component" value="Unassembled WGS sequence"/>
</dbReference>
<keyword evidence="1" id="KW-0732">Signal</keyword>
<gene>
    <name evidence="2" type="ORF">J2S63_002088</name>
</gene>
<dbReference type="SUPFAM" id="SSF50939">
    <property type="entry name" value="Sialidases"/>
    <property type="match status" value="1"/>
</dbReference>
<dbReference type="InterPro" id="IPR036278">
    <property type="entry name" value="Sialidase_sf"/>
</dbReference>
<dbReference type="CDD" id="cd15482">
    <property type="entry name" value="Sialidase_non-viral"/>
    <property type="match status" value="1"/>
</dbReference>
<dbReference type="Gene3D" id="2.60.120.380">
    <property type="match status" value="1"/>
</dbReference>
<dbReference type="PROSITE" id="PS51318">
    <property type="entry name" value="TAT"/>
    <property type="match status" value="1"/>
</dbReference>
<feature type="chain" id="PRO_5046550353" description="Exo-alpha-sialidase" evidence="1">
    <location>
        <begin position="40"/>
        <end position="629"/>
    </location>
</feature>
<accession>A0ABU2BV81</accession>
<dbReference type="PROSITE" id="PS50194">
    <property type="entry name" value="FILAMIN_REPEAT"/>
    <property type="match status" value="1"/>
</dbReference>
<protein>
    <recommendedName>
        <fullName evidence="4">Exo-alpha-sialidase</fullName>
    </recommendedName>
</protein>
<proteinExistence type="predicted"/>
<feature type="signal peptide" evidence="1">
    <location>
        <begin position="1"/>
        <end position="39"/>
    </location>
</feature>
<dbReference type="InterPro" id="IPR006311">
    <property type="entry name" value="TAT_signal"/>
</dbReference>
<comment type="caution">
    <text evidence="2">The sequence shown here is derived from an EMBL/GenBank/DDBJ whole genome shotgun (WGS) entry which is preliminary data.</text>
</comment>
<dbReference type="InterPro" id="IPR008979">
    <property type="entry name" value="Galactose-bd-like_sf"/>
</dbReference>
<keyword evidence="3" id="KW-1185">Reference proteome</keyword>
<reference evidence="2 3" key="1">
    <citation type="submission" date="2023-07" db="EMBL/GenBank/DDBJ databases">
        <title>Sequencing the genomes of 1000 actinobacteria strains.</title>
        <authorList>
            <person name="Klenk H.-P."/>
        </authorList>
    </citation>
    <scope>NUCLEOTIDE SEQUENCE [LARGE SCALE GENOMIC DNA]</scope>
    <source>
        <strain evidence="2 3">DSM 19426</strain>
    </source>
</reference>
<evidence type="ECO:0000256" key="1">
    <source>
        <dbReference type="SAM" id="SignalP"/>
    </source>
</evidence>
<name>A0ABU2BV81_9ACTN</name>
<dbReference type="Gene3D" id="2.120.10.10">
    <property type="match status" value="1"/>
</dbReference>
<sequence>MHLPRRSSCSSRRLLTVGTAAAVASAALVALGSASPATAASDLSVPSRPGSVSTTWKGTAPFNNGNSGLVWGQVGVDDPTGACDPSHPTLNSQHQVKVSFPSLPASYETLVRFSVRWTDDAGGNTTNDLAMYLFGPDGKLVAAADGSQNLEGINVTARKPGTYNVLVCAFQNPPTGTPYTGRATAYTIKPGTVTASTVKAPTYHQYSAPAGVADNAGEPSIGSNWKSGKTLFTSNTDEYAVTFNDAKRTSHWKNVNTDPTDPSNKISLDPIGWTDHTTGRTIVSQLYLACSATAYSDDDFATPGKPSQGCGTGINGFDHQTIGGGPYPKGMSGSYPHAVYYCSQGAALVLGKAYCSRSDDGGVTFGSPVALWNTECSGIHGHVQVGPDGTAYVPNAVCGNRQGVAVSRDGGQTWKVRTIPHSIAGQSDPYVGIGRDNTLYVSYADGTGEARVAISRDHGATWARNLNVGSLAGIRNTEFAMVVAGDGNRATVAFLGTRTPGSTQAASFGKSADGTTYTGGTWHLYLATTYDRGATWKMVNATRGNPVQRGCIWNSGGSNPCRNLLDFNGITITKGGRVMVGFADGCVGSVYDKASNCVASTKVAANGLTNHGAIVRQVGGRTLFRRYDG</sequence>
<dbReference type="InterPro" id="IPR017868">
    <property type="entry name" value="Filamin/ABP280_repeat-like"/>
</dbReference>
<dbReference type="EMBL" id="JAVDYG010000001">
    <property type="protein sequence ID" value="MDR7362535.1"/>
    <property type="molecule type" value="Genomic_DNA"/>
</dbReference>
<dbReference type="SUPFAM" id="SSF49785">
    <property type="entry name" value="Galactose-binding domain-like"/>
    <property type="match status" value="1"/>
</dbReference>
<dbReference type="RefSeq" id="WP_310301843.1">
    <property type="nucleotide sequence ID" value="NZ_BAAAPS010000008.1"/>
</dbReference>
<evidence type="ECO:0008006" key="4">
    <source>
        <dbReference type="Google" id="ProtNLM"/>
    </source>
</evidence>
<organism evidence="2 3">
    <name type="scientific">Nocardioides marmoribigeumensis</name>
    <dbReference type="NCBI Taxonomy" id="433649"/>
    <lineage>
        <taxon>Bacteria</taxon>
        <taxon>Bacillati</taxon>
        <taxon>Actinomycetota</taxon>
        <taxon>Actinomycetes</taxon>
        <taxon>Propionibacteriales</taxon>
        <taxon>Nocardioidaceae</taxon>
        <taxon>Nocardioides</taxon>
    </lineage>
</organism>